<accession>A0A6H0KTQ8</accession>
<evidence type="ECO:0000256" key="2">
    <source>
        <dbReference type="ARBA" id="ARBA00023002"/>
    </source>
</evidence>
<proteinExistence type="inferred from homology"/>
<feature type="compositionally biased region" description="Basic and acidic residues" evidence="3">
    <location>
        <begin position="42"/>
        <end position="51"/>
    </location>
</feature>
<evidence type="ECO:0000313" key="4">
    <source>
        <dbReference type="EMBL" id="QIU95827.1"/>
    </source>
</evidence>
<dbReference type="PRINTS" id="PR00081">
    <property type="entry name" value="GDHRDH"/>
</dbReference>
<evidence type="ECO:0000256" key="3">
    <source>
        <dbReference type="SAM" id="MobiDB-lite"/>
    </source>
</evidence>
<dbReference type="PRINTS" id="PR00080">
    <property type="entry name" value="SDRFAMILY"/>
</dbReference>
<dbReference type="KEGG" id="bfc:BacF7301_17460"/>
<dbReference type="Pfam" id="PF13561">
    <property type="entry name" value="adh_short_C2"/>
    <property type="match status" value="1"/>
</dbReference>
<protein>
    <submittedName>
        <fullName evidence="4">SDR family oxidoreductase</fullName>
    </submittedName>
</protein>
<sequence>MADNYLEKQREQYEARKAAWKQAQKYGKKKSATTHTVVKSEQATETKSKAENPQRRVFVTGGAEGIGKSIVEAFCQARNQVAFCDINEVTGQQTAKETGAIFYQVDASDKDALENCMQQILKDWGDIDIIINNVGISKFSPITETSVEDFDKILSVNLRAAFITSRLLAIHRKAQSSPNPYGRIINICSTRYLMSEPGSEGYAASKGGIYSLTHALALSLSEYNITVNSIAPGWIQNHDYDQLRPEDHSQHPSRRVGKPEDIARMCLFLCQEENDFINGENMTIDGGMTKKMIYVE</sequence>
<dbReference type="PROSITE" id="PS00061">
    <property type="entry name" value="ADH_SHORT"/>
    <property type="match status" value="1"/>
</dbReference>
<dbReference type="PANTHER" id="PTHR42760:SF133">
    <property type="entry name" value="3-OXOACYL-[ACYL-CARRIER-PROTEIN] REDUCTASE"/>
    <property type="match status" value="1"/>
</dbReference>
<name>A0A6H0KTQ8_9BACE</name>
<dbReference type="Proteomes" id="UP000501780">
    <property type="component" value="Chromosome"/>
</dbReference>
<keyword evidence="2" id="KW-0560">Oxidoreductase</keyword>
<comment type="similarity">
    <text evidence="1">Belongs to the short-chain dehydrogenases/reductases (SDR) family.</text>
</comment>
<dbReference type="FunFam" id="3.40.50.720:FF:000084">
    <property type="entry name" value="Short-chain dehydrogenase reductase"/>
    <property type="match status" value="1"/>
</dbReference>
<dbReference type="GO" id="GO:0016616">
    <property type="term" value="F:oxidoreductase activity, acting on the CH-OH group of donors, NAD or NADP as acceptor"/>
    <property type="evidence" value="ECO:0007669"/>
    <property type="project" value="TreeGrafter"/>
</dbReference>
<dbReference type="InterPro" id="IPR036291">
    <property type="entry name" value="NAD(P)-bd_dom_sf"/>
</dbReference>
<dbReference type="EMBL" id="CP050831">
    <property type="protein sequence ID" value="QIU95827.1"/>
    <property type="molecule type" value="Genomic_DNA"/>
</dbReference>
<keyword evidence="5" id="KW-1185">Reference proteome</keyword>
<dbReference type="Gene3D" id="3.40.50.720">
    <property type="entry name" value="NAD(P)-binding Rossmann-like Domain"/>
    <property type="match status" value="1"/>
</dbReference>
<dbReference type="SUPFAM" id="SSF51735">
    <property type="entry name" value="NAD(P)-binding Rossmann-fold domains"/>
    <property type="match status" value="1"/>
</dbReference>
<dbReference type="InterPro" id="IPR020904">
    <property type="entry name" value="Sc_DH/Rdtase_CS"/>
</dbReference>
<gene>
    <name evidence="4" type="ORF">BacF7301_17460</name>
</gene>
<dbReference type="PANTHER" id="PTHR42760">
    <property type="entry name" value="SHORT-CHAIN DEHYDROGENASES/REDUCTASES FAMILY MEMBER"/>
    <property type="match status" value="1"/>
</dbReference>
<evidence type="ECO:0000256" key="1">
    <source>
        <dbReference type="ARBA" id="ARBA00006484"/>
    </source>
</evidence>
<feature type="region of interest" description="Disordered" evidence="3">
    <location>
        <begin position="24"/>
        <end position="51"/>
    </location>
</feature>
<evidence type="ECO:0000313" key="5">
    <source>
        <dbReference type="Proteomes" id="UP000501780"/>
    </source>
</evidence>
<reference evidence="4 5" key="1">
    <citation type="submission" date="2020-03" db="EMBL/GenBank/DDBJ databases">
        <title>Genomic analysis of Bacteroides faecium CBA7301.</title>
        <authorList>
            <person name="Kim J."/>
            <person name="Roh S.W."/>
        </authorList>
    </citation>
    <scope>NUCLEOTIDE SEQUENCE [LARGE SCALE GENOMIC DNA]</scope>
    <source>
        <strain evidence="4 5">CBA7301</strain>
    </source>
</reference>
<dbReference type="AlphaFoldDB" id="A0A6H0KTQ8"/>
<organism evidence="4 5">
    <name type="scientific">Bacteroides faecium</name>
    <dbReference type="NCBI Taxonomy" id="2715212"/>
    <lineage>
        <taxon>Bacteria</taxon>
        <taxon>Pseudomonadati</taxon>
        <taxon>Bacteroidota</taxon>
        <taxon>Bacteroidia</taxon>
        <taxon>Bacteroidales</taxon>
        <taxon>Bacteroidaceae</taxon>
        <taxon>Bacteroides</taxon>
    </lineage>
</organism>
<dbReference type="RefSeq" id="WP_167964786.1">
    <property type="nucleotide sequence ID" value="NZ_CP050831.1"/>
</dbReference>
<dbReference type="InterPro" id="IPR002347">
    <property type="entry name" value="SDR_fam"/>
</dbReference>